<organism evidence="3">
    <name type="scientific">Amphimedon queenslandica</name>
    <name type="common">Sponge</name>
    <dbReference type="NCBI Taxonomy" id="400682"/>
    <lineage>
        <taxon>Eukaryota</taxon>
        <taxon>Metazoa</taxon>
        <taxon>Porifera</taxon>
        <taxon>Demospongiae</taxon>
        <taxon>Heteroscleromorpha</taxon>
        <taxon>Haplosclerida</taxon>
        <taxon>Niphatidae</taxon>
        <taxon>Amphimedon</taxon>
    </lineage>
</organism>
<evidence type="ECO:0000313" key="3">
    <source>
        <dbReference type="EnsemblMetazoa" id="Aqu2.1.22664_001"/>
    </source>
</evidence>
<dbReference type="AlphaFoldDB" id="A0A1X7U557"/>
<keyword evidence="2" id="KW-0812">Transmembrane</keyword>
<keyword evidence="2" id="KW-1133">Transmembrane helix</keyword>
<accession>A0A1X7U557</accession>
<evidence type="ECO:0000256" key="2">
    <source>
        <dbReference type="SAM" id="Phobius"/>
    </source>
</evidence>
<protein>
    <recommendedName>
        <fullName evidence="4">Death domain-containing protein</fullName>
    </recommendedName>
</protein>
<keyword evidence="2" id="KW-0472">Membrane</keyword>
<feature type="compositionally biased region" description="Polar residues" evidence="1">
    <location>
        <begin position="95"/>
        <end position="109"/>
    </location>
</feature>
<name>A0A1X7U557_AMPQE</name>
<feature type="region of interest" description="Disordered" evidence="1">
    <location>
        <begin position="75"/>
        <end position="127"/>
    </location>
</feature>
<evidence type="ECO:0000256" key="1">
    <source>
        <dbReference type="SAM" id="MobiDB-lite"/>
    </source>
</evidence>
<reference evidence="3" key="1">
    <citation type="submission" date="2017-05" db="UniProtKB">
        <authorList>
            <consortium name="EnsemblMetazoa"/>
        </authorList>
    </citation>
    <scope>IDENTIFICATION</scope>
</reference>
<dbReference type="InParanoid" id="A0A1X7U557"/>
<sequence>MTEAGTVLGWNYSEAEECLKACISKWLSRTDDVDANGGANWSTLCDAIERINETGAHFIRDQHGIIPSQPVEQINYQGHSEPSKIESSDDGGQLRQRSSAAPSNESSGTEGADKPPPPSNSSSSGKTSNANGLYLVFLLLLSGDVELNPGPADATDNESKEAEETDGTPPSNPLVPEASSDKPLKWYEKKSVIVLVFCLMLLAFVVDSIFLKGYVKELLLAIIAVIHHFK</sequence>
<evidence type="ECO:0008006" key="4">
    <source>
        <dbReference type="Google" id="ProtNLM"/>
    </source>
</evidence>
<proteinExistence type="predicted"/>
<feature type="region of interest" description="Disordered" evidence="1">
    <location>
        <begin position="148"/>
        <end position="180"/>
    </location>
</feature>
<feature type="transmembrane region" description="Helical" evidence="2">
    <location>
        <begin position="192"/>
        <end position="211"/>
    </location>
</feature>
<dbReference type="EnsemblMetazoa" id="Aqu2.1.22664_001">
    <property type="protein sequence ID" value="Aqu2.1.22664_001"/>
    <property type="gene ID" value="Aqu2.1.22664"/>
</dbReference>